<evidence type="ECO:0000256" key="1">
    <source>
        <dbReference type="SAM" id="SignalP"/>
    </source>
</evidence>
<keyword evidence="1" id="KW-0732">Signal</keyword>
<evidence type="ECO:0000313" key="3">
    <source>
        <dbReference type="Proteomes" id="UP001107558"/>
    </source>
</evidence>
<dbReference type="PANTHER" id="PTHR20898">
    <property type="entry name" value="DAEDALUS ON 3-RELATED-RELATED"/>
    <property type="match status" value="1"/>
</dbReference>
<dbReference type="AlphaFoldDB" id="A0A9J6BF73"/>
<dbReference type="PANTHER" id="PTHR20898:SF0">
    <property type="entry name" value="DAEDALUS ON 3-RELATED"/>
    <property type="match status" value="1"/>
</dbReference>
<comment type="caution">
    <text evidence="2">The sequence shown here is derived from an EMBL/GenBank/DDBJ whole genome shotgun (WGS) entry which is preliminary data.</text>
</comment>
<accession>A0A9J6BF73</accession>
<dbReference type="Proteomes" id="UP001107558">
    <property type="component" value="Chromosome 4"/>
</dbReference>
<proteinExistence type="predicted"/>
<evidence type="ECO:0000313" key="2">
    <source>
        <dbReference type="EMBL" id="KAG5668545.1"/>
    </source>
</evidence>
<dbReference type="EMBL" id="JADBJN010000004">
    <property type="protein sequence ID" value="KAG5668545.1"/>
    <property type="molecule type" value="Genomic_DNA"/>
</dbReference>
<gene>
    <name evidence="2" type="ORF">PVAND_016483</name>
</gene>
<organism evidence="2 3">
    <name type="scientific">Polypedilum vanderplanki</name>
    <name type="common">Sleeping chironomid midge</name>
    <dbReference type="NCBI Taxonomy" id="319348"/>
    <lineage>
        <taxon>Eukaryota</taxon>
        <taxon>Metazoa</taxon>
        <taxon>Ecdysozoa</taxon>
        <taxon>Arthropoda</taxon>
        <taxon>Hexapoda</taxon>
        <taxon>Insecta</taxon>
        <taxon>Pterygota</taxon>
        <taxon>Neoptera</taxon>
        <taxon>Endopterygota</taxon>
        <taxon>Diptera</taxon>
        <taxon>Nematocera</taxon>
        <taxon>Chironomoidea</taxon>
        <taxon>Chironomidae</taxon>
        <taxon>Chironominae</taxon>
        <taxon>Polypedilum</taxon>
        <taxon>Polypedilum</taxon>
    </lineage>
</organism>
<protein>
    <submittedName>
        <fullName evidence="2">Uncharacterized protein</fullName>
    </submittedName>
</protein>
<sequence>MSFKVTIFVLFLIFSLNFAKFHLRVKKIECFGSNKTVVNYNCYTKAYNRRSPVFNIELVFKRKTENLKLSTTHHHRIDDKNSYRQILHIENIEICKIIKGSETSAFLKQTVDWMKSVLKDYDHLCKTLGQIKFLNSSVPDSEFLKWFPSGQYLSGFKYFDEIDSDVINLNFSFVMNK</sequence>
<name>A0A9J6BF73_POLVA</name>
<feature type="chain" id="PRO_5039909733" evidence="1">
    <location>
        <begin position="20"/>
        <end position="177"/>
    </location>
</feature>
<keyword evidence="3" id="KW-1185">Reference proteome</keyword>
<feature type="signal peptide" evidence="1">
    <location>
        <begin position="1"/>
        <end position="19"/>
    </location>
</feature>
<reference evidence="2" key="1">
    <citation type="submission" date="2021-03" db="EMBL/GenBank/DDBJ databases">
        <title>Chromosome level genome of the anhydrobiotic midge Polypedilum vanderplanki.</title>
        <authorList>
            <person name="Yoshida Y."/>
            <person name="Kikawada T."/>
            <person name="Gusev O."/>
        </authorList>
    </citation>
    <scope>NUCLEOTIDE SEQUENCE</scope>
    <source>
        <strain evidence="2">NIAS01</strain>
        <tissue evidence="2">Whole body or cell culture</tissue>
    </source>
</reference>